<dbReference type="PANTHER" id="PTHR33383:SF1">
    <property type="entry name" value="MEMBRANE PROTEIN INSERTION EFFICIENCY FACTOR-RELATED"/>
    <property type="match status" value="1"/>
</dbReference>
<name>A0ABR9XRQ3_9CHLB</name>
<proteinExistence type="inferred from homology"/>
<dbReference type="HAMAP" id="MF_00386">
    <property type="entry name" value="UPF0161_YidD"/>
    <property type="match status" value="1"/>
</dbReference>
<accession>A0ABR9XRQ3</accession>
<comment type="similarity">
    <text evidence="1">Belongs to the UPF0161 family.</text>
</comment>
<evidence type="ECO:0000313" key="4">
    <source>
        <dbReference type="Proteomes" id="UP000619838"/>
    </source>
</evidence>
<reference evidence="3 4" key="1">
    <citation type="journal article" date="2020" name="Microorganisms">
        <title>Simultaneous Genome Sequencing of Prosthecochloris ethylica and Desulfuromonas acetoxidans within a Syntrophic Mixture Reveals Unique Pili and Protein Interactions.</title>
        <authorList>
            <person name="Kyndt J.A."/>
            <person name="Van Beeumen J.J."/>
            <person name="Meyer T.E."/>
        </authorList>
    </citation>
    <scope>NUCLEOTIDE SEQUENCE [LARGE SCALE GENOMIC DNA]</scope>
    <source>
        <strain evidence="3 4">N3</strain>
    </source>
</reference>
<keyword evidence="4" id="KW-1185">Reference proteome</keyword>
<evidence type="ECO:0000256" key="2">
    <source>
        <dbReference type="SAM" id="MobiDB-lite"/>
    </source>
</evidence>
<comment type="caution">
    <text evidence="3">The sequence shown here is derived from an EMBL/GenBank/DDBJ whole genome shotgun (WGS) entry which is preliminary data.</text>
</comment>
<dbReference type="EMBL" id="JADGII010000006">
    <property type="protein sequence ID" value="MBF0636572.1"/>
    <property type="molecule type" value="Genomic_DNA"/>
</dbReference>
<organism evidence="3 4">
    <name type="scientific">Prosthecochloris ethylica</name>
    <dbReference type="NCBI Taxonomy" id="2743976"/>
    <lineage>
        <taxon>Bacteria</taxon>
        <taxon>Pseudomonadati</taxon>
        <taxon>Chlorobiota</taxon>
        <taxon>Chlorobiia</taxon>
        <taxon>Chlorobiales</taxon>
        <taxon>Chlorobiaceae</taxon>
        <taxon>Prosthecochloris</taxon>
    </lineage>
</organism>
<comment type="function">
    <text evidence="1">Could be involved in insertion of integral membrane proteins into the membrane.</text>
</comment>
<dbReference type="NCBIfam" id="TIGR00278">
    <property type="entry name" value="membrane protein insertion efficiency factor YidD"/>
    <property type="match status" value="1"/>
</dbReference>
<feature type="region of interest" description="Disordered" evidence="2">
    <location>
        <begin position="73"/>
        <end position="93"/>
    </location>
</feature>
<sequence>MELNSFWKTVNRIPVLLITFYRSYISPVTGPSCRFYPTCSRYALEAYERFNFFHATLLTVWRVLRCNPFNKGGYDPVPLPGTPSKHSKKQDNG</sequence>
<protein>
    <recommendedName>
        <fullName evidence="1">Putative membrane protein insertion efficiency factor</fullName>
    </recommendedName>
</protein>
<comment type="subcellular location">
    <subcellularLocation>
        <location evidence="1">Cell membrane</location>
        <topology evidence="1">Peripheral membrane protein</topology>
        <orientation evidence="1">Cytoplasmic side</orientation>
    </subcellularLocation>
</comment>
<evidence type="ECO:0000313" key="3">
    <source>
        <dbReference type="EMBL" id="MBF0636572.1"/>
    </source>
</evidence>
<dbReference type="InterPro" id="IPR002696">
    <property type="entry name" value="Membr_insert_effic_factor_YidD"/>
</dbReference>
<dbReference type="RefSeq" id="WP_114608466.1">
    <property type="nucleotide sequence ID" value="NZ_JABVZQ010000003.1"/>
</dbReference>
<gene>
    <name evidence="3" type="primary">yidD</name>
    <name evidence="3" type="ORF">INT08_05180</name>
</gene>
<dbReference type="SMART" id="SM01234">
    <property type="entry name" value="Haemolytic"/>
    <property type="match status" value="1"/>
</dbReference>
<dbReference type="Pfam" id="PF01809">
    <property type="entry name" value="YidD"/>
    <property type="match status" value="1"/>
</dbReference>
<dbReference type="PANTHER" id="PTHR33383">
    <property type="entry name" value="MEMBRANE PROTEIN INSERTION EFFICIENCY FACTOR-RELATED"/>
    <property type="match status" value="1"/>
</dbReference>
<keyword evidence="1" id="KW-0472">Membrane</keyword>
<keyword evidence="1" id="KW-1003">Cell membrane</keyword>
<dbReference type="Proteomes" id="UP000619838">
    <property type="component" value="Unassembled WGS sequence"/>
</dbReference>
<evidence type="ECO:0000256" key="1">
    <source>
        <dbReference type="HAMAP-Rule" id="MF_00386"/>
    </source>
</evidence>